<keyword evidence="1 2" id="KW-0808">Transferase</keyword>
<dbReference type="Proteomes" id="UP000196475">
    <property type="component" value="Unassembled WGS sequence"/>
</dbReference>
<dbReference type="Pfam" id="PF02515">
    <property type="entry name" value="CoA_transf_3"/>
    <property type="match status" value="1"/>
</dbReference>
<dbReference type="SUPFAM" id="SSF89796">
    <property type="entry name" value="CoA-transferase family III (CaiB/BaiF)"/>
    <property type="match status" value="1"/>
</dbReference>
<evidence type="ECO:0000313" key="2">
    <source>
        <dbReference type="EMBL" id="OUM90398.1"/>
    </source>
</evidence>
<reference evidence="3" key="1">
    <citation type="submission" date="2016-06" db="EMBL/GenBank/DDBJ databases">
        <authorList>
            <person name="Nascimento L."/>
            <person name="Pereira R.V."/>
            <person name="Martins L.F."/>
            <person name="Quaggio R.B."/>
            <person name="Silva A.M."/>
            <person name="Setubal J.C."/>
        </authorList>
    </citation>
    <scope>NUCLEOTIDE SEQUENCE [LARGE SCALE GENOMIC DNA]</scope>
</reference>
<dbReference type="PANTHER" id="PTHR48207:SF3">
    <property type="entry name" value="SUCCINATE--HYDROXYMETHYLGLUTARATE COA-TRANSFERASE"/>
    <property type="match status" value="1"/>
</dbReference>
<evidence type="ECO:0000256" key="1">
    <source>
        <dbReference type="ARBA" id="ARBA00022679"/>
    </source>
</evidence>
<gene>
    <name evidence="2" type="ORF">BAA01_16295</name>
</gene>
<dbReference type="AlphaFoldDB" id="A0A1Y3PYX0"/>
<proteinExistence type="predicted"/>
<dbReference type="InterPro" id="IPR044855">
    <property type="entry name" value="CoA-Trfase_III_dom3_sf"/>
</dbReference>
<accession>A0A1Y3PYX0</accession>
<dbReference type="GO" id="GO:0008410">
    <property type="term" value="F:CoA-transferase activity"/>
    <property type="evidence" value="ECO:0007669"/>
    <property type="project" value="TreeGrafter"/>
</dbReference>
<dbReference type="Gene3D" id="3.30.1540.10">
    <property type="entry name" value="formyl-coa transferase, domain 3"/>
    <property type="match status" value="1"/>
</dbReference>
<sequence>MSRASAGNQEKFGPLHGVRILDVSTMIAAPFGATLLGDLGADVIKVELPGKGDTLRNVGPWKGEEPLRWPGMSRNKKSVTLDIRTEKGQALFKRLCAKADVLIENFRPGTLDRWNLDYETLKGVNPKLIVVRVSGYGQTGPYRNKAGFGTPATAFSGYTYLQGYKDRPPVSPSFSLTDYVTGIFVAYATTAALYYRDVHQVPEGQEVEMGLYESMFRMMEFLVAEYDQLGKIRERSPGLAGHSSPAGTYQTKDGKWLVLVTSTDPTFERLAKAMGREDMLNDPRFYTNSARLKNDDAVQAIVSEWIASHTQKEVMEILDSAGVPISPIYSIEDIFHDPQYQARENIVEVDHPRLGKIKVPGVVPKFSQTPGAIRFRAPELGEHNEEIYVHELGLSPEELAALKSEGII</sequence>
<dbReference type="EMBL" id="LZRT01000019">
    <property type="protein sequence ID" value="OUM90398.1"/>
    <property type="molecule type" value="Genomic_DNA"/>
</dbReference>
<dbReference type="InterPro" id="IPR050483">
    <property type="entry name" value="CoA-transferase_III_domain"/>
</dbReference>
<protein>
    <submittedName>
        <fullName evidence="2">Formyl-CoA transferase</fullName>
    </submittedName>
</protein>
<evidence type="ECO:0000313" key="3">
    <source>
        <dbReference type="Proteomes" id="UP000196475"/>
    </source>
</evidence>
<dbReference type="InterPro" id="IPR023606">
    <property type="entry name" value="CoA-Trfase_III_dom_1_sf"/>
</dbReference>
<name>A0A1Y3PYX0_9BACI</name>
<dbReference type="InterPro" id="IPR003673">
    <property type="entry name" value="CoA-Trfase_fam_III"/>
</dbReference>
<comment type="caution">
    <text evidence="2">The sequence shown here is derived from an EMBL/GenBank/DDBJ whole genome shotgun (WGS) entry which is preliminary data.</text>
</comment>
<organism evidence="2 3">
    <name type="scientific">Bacillus thermozeamaize</name>
    <dbReference type="NCBI Taxonomy" id="230954"/>
    <lineage>
        <taxon>Bacteria</taxon>
        <taxon>Bacillati</taxon>
        <taxon>Bacillota</taxon>
        <taxon>Bacilli</taxon>
        <taxon>Bacillales</taxon>
        <taxon>Bacillaceae</taxon>
        <taxon>Bacillus</taxon>
    </lineage>
</organism>
<dbReference type="PANTHER" id="PTHR48207">
    <property type="entry name" value="SUCCINATE--HYDROXYMETHYLGLUTARATE COA-TRANSFERASE"/>
    <property type="match status" value="1"/>
</dbReference>
<dbReference type="Gene3D" id="3.40.50.10540">
    <property type="entry name" value="Crotonobetainyl-coa:carnitine coa-transferase, domain 1"/>
    <property type="match status" value="1"/>
</dbReference>